<dbReference type="Proteomes" id="UP000316080">
    <property type="component" value="Unassembled WGS sequence"/>
</dbReference>
<evidence type="ECO:0000313" key="1">
    <source>
        <dbReference type="EMBL" id="RZN55472.1"/>
    </source>
</evidence>
<evidence type="ECO:0000313" key="3">
    <source>
        <dbReference type="Proteomes" id="UP000316080"/>
    </source>
</evidence>
<organism evidence="1 3">
    <name type="scientific">Thermoproteota archaeon</name>
    <dbReference type="NCBI Taxonomy" id="2056631"/>
    <lineage>
        <taxon>Archaea</taxon>
        <taxon>Thermoproteota</taxon>
    </lineage>
</organism>
<dbReference type="EMBL" id="RXIH01000043">
    <property type="protein sequence ID" value="RZN55472.1"/>
    <property type="molecule type" value="Genomic_DNA"/>
</dbReference>
<comment type="caution">
    <text evidence="1">The sequence shown here is derived from an EMBL/GenBank/DDBJ whole genome shotgun (WGS) entry which is preliminary data.</text>
</comment>
<reference evidence="1 3" key="2">
    <citation type="journal article" date="2019" name="Nat. Microbiol.">
        <title>Wide diversity of methane and short-chain alkane metabolisms in uncultured archaea.</title>
        <authorList>
            <person name="Borrel G."/>
            <person name="Adam P.S."/>
            <person name="McKay L.J."/>
            <person name="Chen L.X."/>
            <person name="Sierra-Garcia I.N."/>
            <person name="Sieber C.M."/>
            <person name="Letourneur Q."/>
            <person name="Ghozlane A."/>
            <person name="Andersen G.L."/>
            <person name="Li W.J."/>
            <person name="Hallam S.J."/>
            <person name="Muyzer G."/>
            <person name="de Oliveira V.M."/>
            <person name="Inskeep W.P."/>
            <person name="Banfield J.F."/>
            <person name="Gribaldo S."/>
        </authorList>
    </citation>
    <scope>NUCLEOTIDE SEQUENCE [LARGE SCALE GENOMIC DNA]</scope>
    <source>
        <strain evidence="1">Verst-YHS</strain>
    </source>
</reference>
<proteinExistence type="predicted"/>
<evidence type="ECO:0000313" key="4">
    <source>
        <dbReference type="Proteomes" id="UP000317265"/>
    </source>
</evidence>
<name>A0A520KEE7_9CREN</name>
<accession>A0A520KEE7</accession>
<sequence>MVIVAKYIALFESTFEKLFTYKNNDINIGIYPINQNISAIDGKGISTPRISVNMAQVVSPRNQSPKPIEKHNQIIEKYSSDFVQYLLKAKIEKKKAIPEIIGGNKFENICIKLG</sequence>
<reference evidence="2 4" key="1">
    <citation type="journal article" date="2019" name="Nat. Microbiol.">
        <title>Expanding anaerobic alkane metabolism in the domain of Archaea.</title>
        <authorList>
            <person name="Wang Y."/>
            <person name="Wegener G."/>
            <person name="Hou J."/>
            <person name="Wang F."/>
            <person name="Xiao X."/>
        </authorList>
    </citation>
    <scope>NUCLEOTIDE SEQUENCE [LARGE SCALE GENOMIC DNA]</scope>
    <source>
        <strain evidence="2">WYZ-LMO11</strain>
    </source>
</reference>
<evidence type="ECO:0000313" key="2">
    <source>
        <dbReference type="EMBL" id="TDA37862.1"/>
    </source>
</evidence>
<dbReference type="AlphaFoldDB" id="A0A520KEE7"/>
<protein>
    <submittedName>
        <fullName evidence="1">Uncharacterized protein</fullName>
    </submittedName>
</protein>
<dbReference type="Proteomes" id="UP000317265">
    <property type="component" value="Unassembled WGS sequence"/>
</dbReference>
<dbReference type="EMBL" id="QNVI01000062">
    <property type="protein sequence ID" value="TDA37862.1"/>
    <property type="molecule type" value="Genomic_DNA"/>
</dbReference>
<gene>
    <name evidence="2" type="ORF">DSO09_05825</name>
    <name evidence="1" type="ORF">EF809_05135</name>
</gene>